<gene>
    <name evidence="2" type="ORF">AKO1_009874</name>
</gene>
<dbReference type="Proteomes" id="UP001431209">
    <property type="component" value="Unassembled WGS sequence"/>
</dbReference>
<keyword evidence="2" id="KW-0808">Transferase</keyword>
<dbReference type="GO" id="GO:0016740">
    <property type="term" value="F:transferase activity"/>
    <property type="evidence" value="ECO:0007669"/>
    <property type="project" value="UniProtKB-KW"/>
</dbReference>
<keyword evidence="3" id="KW-1185">Reference proteome</keyword>
<organism evidence="2 3">
    <name type="scientific">Acrasis kona</name>
    <dbReference type="NCBI Taxonomy" id="1008807"/>
    <lineage>
        <taxon>Eukaryota</taxon>
        <taxon>Discoba</taxon>
        <taxon>Heterolobosea</taxon>
        <taxon>Tetramitia</taxon>
        <taxon>Eutetramitia</taxon>
        <taxon>Acrasidae</taxon>
        <taxon>Acrasis</taxon>
    </lineage>
</organism>
<dbReference type="PROSITE" id="PS51257">
    <property type="entry name" value="PROKAR_LIPOPROTEIN"/>
    <property type="match status" value="1"/>
</dbReference>
<dbReference type="AlphaFoldDB" id="A0AAW2ZPI6"/>
<comment type="caution">
    <text evidence="2">The sequence shown here is derived from an EMBL/GenBank/DDBJ whole genome shotgun (WGS) entry which is preliminary data.</text>
</comment>
<evidence type="ECO:0000313" key="3">
    <source>
        <dbReference type="Proteomes" id="UP001431209"/>
    </source>
</evidence>
<sequence>MYMKTIIALLSIIVLVTCGCSDWKVGTISGYDNLDGGDDKHPGSLAEWSGTTTGFLNEVPVVSILQRDFKNLKYRSINIRYNGRIGTVQVWDMCVNADCPDHTNCCTDNARKFGGDFLLDVERRALKNVFGKPDWEVLDRVEFQICDRFDPKVAAKKWHLHQ</sequence>
<dbReference type="EMBL" id="JAOPGA020001789">
    <property type="protein sequence ID" value="KAL0491334.1"/>
    <property type="molecule type" value="Genomic_DNA"/>
</dbReference>
<name>A0AAW2ZPI6_9EUKA</name>
<evidence type="ECO:0000256" key="1">
    <source>
        <dbReference type="SAM" id="SignalP"/>
    </source>
</evidence>
<reference evidence="2 3" key="1">
    <citation type="submission" date="2024-03" db="EMBL/GenBank/DDBJ databases">
        <title>The Acrasis kona genome and developmental transcriptomes reveal deep origins of eukaryotic multicellular pathways.</title>
        <authorList>
            <person name="Sheikh S."/>
            <person name="Fu C.-J."/>
            <person name="Brown M.W."/>
            <person name="Baldauf S.L."/>
        </authorList>
    </citation>
    <scope>NUCLEOTIDE SEQUENCE [LARGE SCALE GENOMIC DNA]</scope>
    <source>
        <strain evidence="2 3">ATCC MYA-3509</strain>
    </source>
</reference>
<keyword evidence="1" id="KW-0732">Signal</keyword>
<accession>A0AAW2ZPI6</accession>
<feature type="signal peptide" evidence="1">
    <location>
        <begin position="1"/>
        <end position="18"/>
    </location>
</feature>
<evidence type="ECO:0000313" key="2">
    <source>
        <dbReference type="EMBL" id="KAL0491334.1"/>
    </source>
</evidence>
<protein>
    <submittedName>
        <fullName evidence="2">Isoprenyl transferase</fullName>
    </submittedName>
</protein>
<feature type="chain" id="PRO_5043464214" evidence="1">
    <location>
        <begin position="19"/>
        <end position="162"/>
    </location>
</feature>
<proteinExistence type="predicted"/>